<keyword evidence="3" id="KW-0863">Zinc-finger</keyword>
<evidence type="ECO:0000256" key="8">
    <source>
        <dbReference type="ARBA" id="ARBA00023170"/>
    </source>
</evidence>
<keyword evidence="8" id="KW-0675">Receptor</keyword>
<dbReference type="PANTHER" id="PTHR24083">
    <property type="entry name" value="NUCLEAR HORMONE RECEPTOR"/>
    <property type="match status" value="1"/>
</dbReference>
<evidence type="ECO:0000256" key="6">
    <source>
        <dbReference type="ARBA" id="ARBA00023125"/>
    </source>
</evidence>
<dbReference type="SMART" id="SM00399">
    <property type="entry name" value="ZnF_C4"/>
    <property type="match status" value="1"/>
</dbReference>
<dbReference type="InterPro" id="IPR013088">
    <property type="entry name" value="Znf_NHR/GATA"/>
</dbReference>
<keyword evidence="5" id="KW-0805">Transcription regulation</keyword>
<dbReference type="Pfam" id="PF00105">
    <property type="entry name" value="zf-C4"/>
    <property type="match status" value="1"/>
</dbReference>
<evidence type="ECO:0000256" key="1">
    <source>
        <dbReference type="ARBA" id="ARBA00004123"/>
    </source>
</evidence>
<keyword evidence="11" id="KW-0472">Membrane</keyword>
<proteinExistence type="predicted"/>
<accession>A0A7R9P767</accession>
<keyword evidence="7" id="KW-0804">Transcription</keyword>
<protein>
    <submittedName>
        <fullName evidence="13">(California timema) hypothetical protein</fullName>
    </submittedName>
</protein>
<keyword evidence="4" id="KW-0862">Zinc</keyword>
<evidence type="ECO:0000259" key="12">
    <source>
        <dbReference type="PROSITE" id="PS51030"/>
    </source>
</evidence>
<dbReference type="EMBL" id="OE181164">
    <property type="protein sequence ID" value="CAD7572671.1"/>
    <property type="molecule type" value="Genomic_DNA"/>
</dbReference>
<gene>
    <name evidence="13" type="ORF">TCMB3V08_LOCUS5315</name>
</gene>
<feature type="compositionally biased region" description="Basic and acidic residues" evidence="10">
    <location>
        <begin position="220"/>
        <end position="233"/>
    </location>
</feature>
<feature type="transmembrane region" description="Helical" evidence="11">
    <location>
        <begin position="113"/>
        <end position="134"/>
    </location>
</feature>
<keyword evidence="6" id="KW-0238">DNA-binding</keyword>
<feature type="region of interest" description="Disordered" evidence="10">
    <location>
        <begin position="220"/>
        <end position="239"/>
    </location>
</feature>
<sequence>MGLDTVKGPPSLSPTTTITWVRPCMVLACVHLQFYVLLLQEDTLRRKKTGERIHLKYKLFITRIGGHVVRFVSNGKVTFGVSKQATLAFFPISGWISRGCVEGGPSWRCDAPLVIFTILFIISVVSLKVSLITISDPSQASRSRLYLRLMTLLALITSSETFVDYECIENSIIDNKDEYNPYELENLGASFSNKAWKPKSVVLLCGQDELVNTASLQPKQKKESTFSRNKKETTTPLPVNEEYNQPKCKVVKLTKLTGPVVWGSVYLAPSLGVLGSIPGGRCMMNVVEMRYLRNVCEKTRIDIASNEWVQKECSLKGNEIGCKSFFKRSVRRNLTYSCRGNRNCPIDQHHRNQCQYCRLKKCLKMGMRREVCCRHRVDAVAVCLSSERSELGLSRGHSEAKARSDQVEFNRGAAAINILFPQPEKQT</sequence>
<feature type="transmembrane region" description="Helical" evidence="11">
    <location>
        <begin position="20"/>
        <end position="39"/>
    </location>
</feature>
<evidence type="ECO:0000313" key="13">
    <source>
        <dbReference type="EMBL" id="CAD7572671.1"/>
    </source>
</evidence>
<dbReference type="PROSITE" id="PS51030">
    <property type="entry name" value="NUCLEAR_REC_DBD_2"/>
    <property type="match status" value="1"/>
</dbReference>
<dbReference type="InterPro" id="IPR050274">
    <property type="entry name" value="Nuclear_hormone_rcpt_NR2"/>
</dbReference>
<evidence type="ECO:0000256" key="5">
    <source>
        <dbReference type="ARBA" id="ARBA00023015"/>
    </source>
</evidence>
<dbReference type="PRINTS" id="PR00047">
    <property type="entry name" value="STROIDFINGER"/>
</dbReference>
<keyword evidence="11" id="KW-1133">Transmembrane helix</keyword>
<evidence type="ECO:0000256" key="3">
    <source>
        <dbReference type="ARBA" id="ARBA00022771"/>
    </source>
</evidence>
<feature type="domain" description="Nuclear receptor" evidence="12">
    <location>
        <begin position="321"/>
        <end position="374"/>
    </location>
</feature>
<keyword evidence="2" id="KW-0479">Metal-binding</keyword>
<evidence type="ECO:0000256" key="9">
    <source>
        <dbReference type="ARBA" id="ARBA00023242"/>
    </source>
</evidence>
<name>A0A7R9P767_TIMCA</name>
<dbReference type="AlphaFoldDB" id="A0A7R9P767"/>
<dbReference type="GO" id="GO:0008270">
    <property type="term" value="F:zinc ion binding"/>
    <property type="evidence" value="ECO:0007669"/>
    <property type="project" value="UniProtKB-KW"/>
</dbReference>
<dbReference type="GO" id="GO:0003700">
    <property type="term" value="F:DNA-binding transcription factor activity"/>
    <property type="evidence" value="ECO:0007669"/>
    <property type="project" value="InterPro"/>
</dbReference>
<evidence type="ECO:0000256" key="4">
    <source>
        <dbReference type="ARBA" id="ARBA00022833"/>
    </source>
</evidence>
<dbReference type="Gene3D" id="3.30.50.10">
    <property type="entry name" value="Erythroid Transcription Factor GATA-1, subunit A"/>
    <property type="match status" value="1"/>
</dbReference>
<evidence type="ECO:0000256" key="2">
    <source>
        <dbReference type="ARBA" id="ARBA00022723"/>
    </source>
</evidence>
<comment type="subcellular location">
    <subcellularLocation>
        <location evidence="1">Nucleus</location>
    </subcellularLocation>
</comment>
<dbReference type="GO" id="GO:0005634">
    <property type="term" value="C:nucleus"/>
    <property type="evidence" value="ECO:0007669"/>
    <property type="project" value="UniProtKB-SubCell"/>
</dbReference>
<evidence type="ECO:0000256" key="10">
    <source>
        <dbReference type="SAM" id="MobiDB-lite"/>
    </source>
</evidence>
<evidence type="ECO:0000256" key="11">
    <source>
        <dbReference type="SAM" id="Phobius"/>
    </source>
</evidence>
<dbReference type="SUPFAM" id="SSF57716">
    <property type="entry name" value="Glucocorticoid receptor-like (DNA-binding domain)"/>
    <property type="match status" value="1"/>
</dbReference>
<dbReference type="InterPro" id="IPR001628">
    <property type="entry name" value="Znf_hrmn_rcpt"/>
</dbReference>
<keyword evidence="11" id="KW-0812">Transmembrane</keyword>
<reference evidence="13" key="1">
    <citation type="submission" date="2020-11" db="EMBL/GenBank/DDBJ databases">
        <authorList>
            <person name="Tran Van P."/>
        </authorList>
    </citation>
    <scope>NUCLEOTIDE SEQUENCE</scope>
</reference>
<evidence type="ECO:0000256" key="7">
    <source>
        <dbReference type="ARBA" id="ARBA00023163"/>
    </source>
</evidence>
<organism evidence="13">
    <name type="scientific">Timema californicum</name>
    <name type="common">California timema</name>
    <name type="synonym">Walking stick</name>
    <dbReference type="NCBI Taxonomy" id="61474"/>
    <lineage>
        <taxon>Eukaryota</taxon>
        <taxon>Metazoa</taxon>
        <taxon>Ecdysozoa</taxon>
        <taxon>Arthropoda</taxon>
        <taxon>Hexapoda</taxon>
        <taxon>Insecta</taxon>
        <taxon>Pterygota</taxon>
        <taxon>Neoptera</taxon>
        <taxon>Polyneoptera</taxon>
        <taxon>Phasmatodea</taxon>
        <taxon>Timematodea</taxon>
        <taxon>Timematoidea</taxon>
        <taxon>Timematidae</taxon>
        <taxon>Timema</taxon>
    </lineage>
</organism>
<dbReference type="GO" id="GO:0043565">
    <property type="term" value="F:sequence-specific DNA binding"/>
    <property type="evidence" value="ECO:0007669"/>
    <property type="project" value="InterPro"/>
</dbReference>
<keyword evidence="9" id="KW-0539">Nucleus</keyword>